<gene>
    <name evidence="2" type="ORF">PCASD_04889</name>
</gene>
<name>A0A2N5V207_9BASI</name>
<sequence>MVVSGVANQLNTIDEVNTSDLRLSSKSPGGGVEDLSGNGGDFREGRDKGQGVELLVASDVVGAGCGIGGASGNGGDWLRGLTLCKLPQMGESRPQTM</sequence>
<dbReference type="AlphaFoldDB" id="A0A2N5V207"/>
<feature type="compositionally biased region" description="Gly residues" evidence="1">
    <location>
        <begin position="28"/>
        <end position="40"/>
    </location>
</feature>
<dbReference type="Proteomes" id="UP000235392">
    <property type="component" value="Unassembled WGS sequence"/>
</dbReference>
<accession>A0A2N5V207</accession>
<comment type="caution">
    <text evidence="2">The sequence shown here is derived from an EMBL/GenBank/DDBJ whole genome shotgun (WGS) entry which is preliminary data.</text>
</comment>
<dbReference type="EMBL" id="PGCI01000061">
    <property type="protein sequence ID" value="PLW44042.1"/>
    <property type="molecule type" value="Genomic_DNA"/>
</dbReference>
<feature type="region of interest" description="Disordered" evidence="1">
    <location>
        <begin position="19"/>
        <end position="47"/>
    </location>
</feature>
<evidence type="ECO:0000313" key="3">
    <source>
        <dbReference type="Proteomes" id="UP000235392"/>
    </source>
</evidence>
<reference evidence="2 3" key="1">
    <citation type="submission" date="2017-11" db="EMBL/GenBank/DDBJ databases">
        <title>De novo assembly and phasing of dikaryotic genomes from two isolates of Puccinia coronata f. sp. avenae, the causal agent of oat crown rust.</title>
        <authorList>
            <person name="Miller M.E."/>
            <person name="Zhang Y."/>
            <person name="Omidvar V."/>
            <person name="Sperschneider J."/>
            <person name="Schwessinger B."/>
            <person name="Raley C."/>
            <person name="Palmer J.M."/>
            <person name="Garnica D."/>
            <person name="Upadhyaya N."/>
            <person name="Rathjen J."/>
            <person name="Taylor J.M."/>
            <person name="Park R.F."/>
            <person name="Dodds P.N."/>
            <person name="Hirsch C.D."/>
            <person name="Kianian S.F."/>
            <person name="Figueroa M."/>
        </authorList>
    </citation>
    <scope>NUCLEOTIDE SEQUENCE [LARGE SCALE GENOMIC DNA]</scope>
    <source>
        <strain evidence="2">12SD80</strain>
    </source>
</reference>
<organism evidence="2 3">
    <name type="scientific">Puccinia coronata f. sp. avenae</name>
    <dbReference type="NCBI Taxonomy" id="200324"/>
    <lineage>
        <taxon>Eukaryota</taxon>
        <taxon>Fungi</taxon>
        <taxon>Dikarya</taxon>
        <taxon>Basidiomycota</taxon>
        <taxon>Pucciniomycotina</taxon>
        <taxon>Pucciniomycetes</taxon>
        <taxon>Pucciniales</taxon>
        <taxon>Pucciniaceae</taxon>
        <taxon>Puccinia</taxon>
    </lineage>
</organism>
<evidence type="ECO:0000313" key="2">
    <source>
        <dbReference type="EMBL" id="PLW44042.1"/>
    </source>
</evidence>
<proteinExistence type="predicted"/>
<evidence type="ECO:0000256" key="1">
    <source>
        <dbReference type="SAM" id="MobiDB-lite"/>
    </source>
</evidence>
<protein>
    <submittedName>
        <fullName evidence="2">Uncharacterized protein</fullName>
    </submittedName>
</protein>